<name>A0A401UAA0_9BACT</name>
<feature type="transmembrane region" description="Helical" evidence="1">
    <location>
        <begin position="39"/>
        <end position="59"/>
    </location>
</feature>
<keyword evidence="3" id="KW-1185">Reference proteome</keyword>
<sequence length="106" mass="11997">MLMRDICINKTHNTMISSSMKGNSKEVGNVNVSGRLKQIFVLILAILIGMIISATTADAKDYKREGQRKTYRKQVNLMANACQLLSAKRTNTTNFVVKDRSKLKYR</sequence>
<dbReference type="Proteomes" id="UP000288227">
    <property type="component" value="Unassembled WGS sequence"/>
</dbReference>
<reference evidence="2 3" key="1">
    <citation type="submission" date="2018-11" db="EMBL/GenBank/DDBJ databases">
        <title>Chryseotalea sanarue gen. nov., sp., nov., a member of the family Cytophagaceae, isolated from a brackish lake in Hamamatsu Japan.</title>
        <authorList>
            <person name="Maejima Y."/>
            <person name="Iino T."/>
            <person name="Muraguchi Y."/>
            <person name="Fukuda K."/>
            <person name="Ohkuma M."/>
            <person name="Moriuchi R."/>
            <person name="Dohra H."/>
            <person name="Kimbara K."/>
            <person name="Shintani M."/>
        </authorList>
    </citation>
    <scope>NUCLEOTIDE SEQUENCE [LARGE SCALE GENOMIC DNA]</scope>
    <source>
        <strain evidence="2 3">Ys</strain>
    </source>
</reference>
<evidence type="ECO:0000313" key="2">
    <source>
        <dbReference type="EMBL" id="GCC51802.1"/>
    </source>
</evidence>
<dbReference type="AlphaFoldDB" id="A0A401UAA0"/>
<keyword evidence="1" id="KW-0472">Membrane</keyword>
<dbReference type="EMBL" id="BHXQ01000003">
    <property type="protein sequence ID" value="GCC51802.1"/>
    <property type="molecule type" value="Genomic_DNA"/>
</dbReference>
<organism evidence="2 3">
    <name type="scientific">Chryseotalea sanaruensis</name>
    <dbReference type="NCBI Taxonomy" id="2482724"/>
    <lineage>
        <taxon>Bacteria</taxon>
        <taxon>Pseudomonadati</taxon>
        <taxon>Bacteroidota</taxon>
        <taxon>Cytophagia</taxon>
        <taxon>Cytophagales</taxon>
        <taxon>Chryseotaleaceae</taxon>
        <taxon>Chryseotalea</taxon>
    </lineage>
</organism>
<accession>A0A401UAA0</accession>
<evidence type="ECO:0000313" key="3">
    <source>
        <dbReference type="Proteomes" id="UP000288227"/>
    </source>
</evidence>
<gene>
    <name evidence="2" type="ORF">SanaruYs_20310</name>
</gene>
<protein>
    <submittedName>
        <fullName evidence="2">Uncharacterized protein</fullName>
    </submittedName>
</protein>
<evidence type="ECO:0000256" key="1">
    <source>
        <dbReference type="SAM" id="Phobius"/>
    </source>
</evidence>
<keyword evidence="1" id="KW-0812">Transmembrane</keyword>
<comment type="caution">
    <text evidence="2">The sequence shown here is derived from an EMBL/GenBank/DDBJ whole genome shotgun (WGS) entry which is preliminary data.</text>
</comment>
<keyword evidence="1" id="KW-1133">Transmembrane helix</keyword>
<proteinExistence type="predicted"/>